<organism evidence="4 5">
    <name type="scientific">Alkalihalophilus pseudofirmus (strain ATCC BAA-2126 / JCM 17055 / OF4)</name>
    <name type="common">Bacillus pseudofirmus</name>
    <dbReference type="NCBI Taxonomy" id="398511"/>
    <lineage>
        <taxon>Bacteria</taxon>
        <taxon>Bacillati</taxon>
        <taxon>Bacillota</taxon>
        <taxon>Bacilli</taxon>
        <taxon>Bacillales</taxon>
        <taxon>Bacillaceae</taxon>
        <taxon>Alkalihalophilus</taxon>
    </lineage>
</organism>
<dbReference type="Pfam" id="PF13411">
    <property type="entry name" value="MerR_1"/>
    <property type="match status" value="1"/>
</dbReference>
<evidence type="ECO:0000313" key="4">
    <source>
        <dbReference type="EMBL" id="ADC51239.1"/>
    </source>
</evidence>
<dbReference type="SMART" id="SM00422">
    <property type="entry name" value="HTH_MERR"/>
    <property type="match status" value="1"/>
</dbReference>
<dbReference type="eggNOG" id="COG0789">
    <property type="taxonomic scope" value="Bacteria"/>
</dbReference>
<evidence type="ECO:0000313" key="5">
    <source>
        <dbReference type="Proteomes" id="UP000001544"/>
    </source>
</evidence>
<dbReference type="InterPro" id="IPR009061">
    <property type="entry name" value="DNA-bd_dom_put_sf"/>
</dbReference>
<dbReference type="Gene3D" id="1.10.1660.10">
    <property type="match status" value="1"/>
</dbReference>
<dbReference type="CDD" id="cd04776">
    <property type="entry name" value="HTH_GnyR"/>
    <property type="match status" value="1"/>
</dbReference>
<dbReference type="GO" id="GO:0003700">
    <property type="term" value="F:DNA-binding transcription factor activity"/>
    <property type="evidence" value="ECO:0007669"/>
    <property type="project" value="InterPro"/>
</dbReference>
<feature type="domain" description="HTH merR-type" evidence="3">
    <location>
        <begin position="25"/>
        <end position="93"/>
    </location>
</feature>
<accession>D3G0S7</accession>
<gene>
    <name evidence="4" type="ordered locus">BpOF4_15950</name>
</gene>
<dbReference type="HOGENOM" id="CLU_060077_3_2_9"/>
<evidence type="ECO:0000259" key="3">
    <source>
        <dbReference type="PROSITE" id="PS50937"/>
    </source>
</evidence>
<proteinExistence type="predicted"/>
<sequence>MIFLEINVNVNDKLKVEIRRVVLCMYKIRGLAEEFQVTTRTIRYYEELNLLTPKRSSGNQRIYTKKDHVRLRLILRGKRYGFTLEEIKEMIGLFEEDSTGTKQLSRTILYGEKKIKEIECRMSELEQLKSEMTDMLTDLKARLCQKGLSQK</sequence>
<dbReference type="Proteomes" id="UP000001544">
    <property type="component" value="Chromosome"/>
</dbReference>
<dbReference type="EMBL" id="CP001878">
    <property type="protein sequence ID" value="ADC51239.1"/>
    <property type="molecule type" value="Genomic_DNA"/>
</dbReference>
<evidence type="ECO:0000256" key="1">
    <source>
        <dbReference type="ARBA" id="ARBA00023125"/>
    </source>
</evidence>
<keyword evidence="2" id="KW-0175">Coiled coil</keyword>
<dbReference type="STRING" id="398511.BpOF4_15950"/>
<dbReference type="InterPro" id="IPR000551">
    <property type="entry name" value="MerR-type_HTH_dom"/>
</dbReference>
<dbReference type="PANTHER" id="PTHR30204:SF58">
    <property type="entry name" value="HTH-TYPE TRANSCRIPTIONAL REGULATOR YFMP"/>
    <property type="match status" value="1"/>
</dbReference>
<dbReference type="InterPro" id="IPR047057">
    <property type="entry name" value="MerR_fam"/>
</dbReference>
<reference evidence="4 5" key="1">
    <citation type="journal article" date="2011" name="Environ. Microbiol.">
        <title>Genome of alkaliphilic Bacillus pseudofirmus OF4 reveals adaptations that support the ability to grow in an external pH range from 7.5 to 11.4.</title>
        <authorList>
            <person name="Janto B."/>
            <person name="Ahmed A."/>
            <person name="Ito M."/>
            <person name="Liu J."/>
            <person name="Hicks D.B."/>
            <person name="Pagni S."/>
            <person name="Fackelmayer O.J."/>
            <person name="Smith T.A."/>
            <person name="Earl J."/>
            <person name="Elbourne L.D."/>
            <person name="Hassan K."/>
            <person name="Paulsen I.T."/>
            <person name="Kolsto A.B."/>
            <person name="Tourasse N.J."/>
            <person name="Ehrlich G.D."/>
            <person name="Boissy R."/>
            <person name="Ivey D.M."/>
            <person name="Li G."/>
            <person name="Xue Y."/>
            <person name="Ma Y."/>
            <person name="Hu F.Z."/>
            <person name="Krulwich T.A."/>
        </authorList>
    </citation>
    <scope>NUCLEOTIDE SEQUENCE [LARGE SCALE GENOMIC DNA]</scope>
    <source>
        <strain evidence="5">ATCC BAA-2126 / JCM 17055 / OF4</strain>
    </source>
</reference>
<dbReference type="SUPFAM" id="SSF46955">
    <property type="entry name" value="Putative DNA-binding domain"/>
    <property type="match status" value="1"/>
</dbReference>
<name>D3G0S7_ALKPO</name>
<dbReference type="KEGG" id="bpf:BpOF4_15950"/>
<dbReference type="PROSITE" id="PS50937">
    <property type="entry name" value="HTH_MERR_2"/>
    <property type="match status" value="1"/>
</dbReference>
<dbReference type="PANTHER" id="PTHR30204">
    <property type="entry name" value="REDOX-CYCLING DRUG-SENSING TRANSCRIPTIONAL ACTIVATOR SOXR"/>
    <property type="match status" value="1"/>
</dbReference>
<evidence type="ECO:0000256" key="2">
    <source>
        <dbReference type="SAM" id="Coils"/>
    </source>
</evidence>
<keyword evidence="1" id="KW-0238">DNA-binding</keyword>
<protein>
    <submittedName>
        <fullName evidence="4">Mercuric resistance operon regulatory protein MerR</fullName>
    </submittedName>
</protein>
<feature type="coiled-coil region" evidence="2">
    <location>
        <begin position="115"/>
        <end position="142"/>
    </location>
</feature>
<dbReference type="GO" id="GO:0003677">
    <property type="term" value="F:DNA binding"/>
    <property type="evidence" value="ECO:0007669"/>
    <property type="project" value="UniProtKB-KW"/>
</dbReference>
<dbReference type="AlphaFoldDB" id="D3G0S7"/>
<keyword evidence="5" id="KW-1185">Reference proteome</keyword>